<keyword evidence="8" id="KW-1185">Reference proteome</keyword>
<feature type="transmembrane region" description="Helical" evidence="5">
    <location>
        <begin position="254"/>
        <end position="273"/>
    </location>
</feature>
<dbReference type="InterPro" id="IPR004481">
    <property type="entry name" value="K/Na/Ca-exchanger"/>
</dbReference>
<name>A0A1I5PUK8_9SPHN</name>
<keyword evidence="2 5" id="KW-0812">Transmembrane</keyword>
<feature type="transmembrane region" description="Helical" evidence="5">
    <location>
        <begin position="128"/>
        <end position="144"/>
    </location>
</feature>
<dbReference type="InterPro" id="IPR004837">
    <property type="entry name" value="NaCa_Exmemb"/>
</dbReference>
<sequence>MTTSILLLLLGFVLLVGGGELLVRGASRLAEEVGLSPMLVGLVIVGLGTSTPELAASVQAALAGSPGIALGNIVGSNLANTLLILGAAALISPIAVRGSVLWRDGMVGLAGVVVLLLAGNSIGLDRVAGTGMLLALTAYIAFAYHQERTGHQLQAASQRTAAAEHADPGLHDHPRPDRKGLVKSVAFFLVGIVLIVAGGTVLVDGAIEIASALGVSDTVIGLTVVAAGTSAPELATTIIAALRKESDIALGNVLGSNIYNIFFIGGVTGLVAPGPIPNSILTSDLYILLLAAIAAIVFSWTGGRLGRREGGILLAAYVGFLAYTVSTV</sequence>
<keyword evidence="3 5" id="KW-1133">Transmembrane helix</keyword>
<dbReference type="RefSeq" id="WP_090482671.1">
    <property type="nucleotide sequence ID" value="NZ_FOWZ01000004.1"/>
</dbReference>
<protein>
    <submittedName>
        <fullName evidence="7">Cation:H+ antiporter</fullName>
    </submittedName>
</protein>
<dbReference type="STRING" id="604088.SAMN04488060_2652"/>
<feature type="transmembrane region" description="Helical" evidence="5">
    <location>
        <begin position="219"/>
        <end position="242"/>
    </location>
</feature>
<dbReference type="AlphaFoldDB" id="A0A1I5PUK8"/>
<dbReference type="InterPro" id="IPR044880">
    <property type="entry name" value="NCX_ion-bd_dom_sf"/>
</dbReference>
<evidence type="ECO:0000256" key="4">
    <source>
        <dbReference type="ARBA" id="ARBA00023136"/>
    </source>
</evidence>
<feature type="transmembrane region" description="Helical" evidence="5">
    <location>
        <begin position="105"/>
        <end position="122"/>
    </location>
</feature>
<dbReference type="GO" id="GO:0005262">
    <property type="term" value="F:calcium channel activity"/>
    <property type="evidence" value="ECO:0007669"/>
    <property type="project" value="TreeGrafter"/>
</dbReference>
<organism evidence="7 8">
    <name type="scientific">Qipengyuania nanhaisediminis</name>
    <dbReference type="NCBI Taxonomy" id="604088"/>
    <lineage>
        <taxon>Bacteria</taxon>
        <taxon>Pseudomonadati</taxon>
        <taxon>Pseudomonadota</taxon>
        <taxon>Alphaproteobacteria</taxon>
        <taxon>Sphingomonadales</taxon>
        <taxon>Erythrobacteraceae</taxon>
        <taxon>Qipengyuania</taxon>
    </lineage>
</organism>
<evidence type="ECO:0000259" key="6">
    <source>
        <dbReference type="Pfam" id="PF01699"/>
    </source>
</evidence>
<evidence type="ECO:0000256" key="1">
    <source>
        <dbReference type="ARBA" id="ARBA00004141"/>
    </source>
</evidence>
<evidence type="ECO:0000313" key="8">
    <source>
        <dbReference type="Proteomes" id="UP000199331"/>
    </source>
</evidence>
<dbReference type="PANTHER" id="PTHR10846:SF8">
    <property type="entry name" value="INNER MEMBRANE PROTEIN YRBG"/>
    <property type="match status" value="1"/>
</dbReference>
<keyword evidence="4 5" id="KW-0472">Membrane</keyword>
<feature type="domain" description="Sodium/calcium exchanger membrane region" evidence="6">
    <location>
        <begin position="184"/>
        <end position="324"/>
    </location>
</feature>
<gene>
    <name evidence="7" type="ORF">SAMN04488060_2652</name>
</gene>
<dbReference type="GO" id="GO:0008273">
    <property type="term" value="F:calcium, potassium:sodium antiporter activity"/>
    <property type="evidence" value="ECO:0007669"/>
    <property type="project" value="TreeGrafter"/>
</dbReference>
<evidence type="ECO:0000313" key="7">
    <source>
        <dbReference type="EMBL" id="SFP37753.1"/>
    </source>
</evidence>
<dbReference type="GO" id="GO:0005886">
    <property type="term" value="C:plasma membrane"/>
    <property type="evidence" value="ECO:0007669"/>
    <property type="project" value="TreeGrafter"/>
</dbReference>
<dbReference type="NCBIfam" id="TIGR00367">
    <property type="entry name" value="calcium/sodium antiporter"/>
    <property type="match status" value="1"/>
</dbReference>
<feature type="transmembrane region" description="Helical" evidence="5">
    <location>
        <begin position="185"/>
        <end position="207"/>
    </location>
</feature>
<dbReference type="Pfam" id="PF01699">
    <property type="entry name" value="Na_Ca_ex"/>
    <property type="match status" value="2"/>
</dbReference>
<evidence type="ECO:0000256" key="3">
    <source>
        <dbReference type="ARBA" id="ARBA00022989"/>
    </source>
</evidence>
<dbReference type="GO" id="GO:0006874">
    <property type="term" value="P:intracellular calcium ion homeostasis"/>
    <property type="evidence" value="ECO:0007669"/>
    <property type="project" value="TreeGrafter"/>
</dbReference>
<proteinExistence type="predicted"/>
<accession>A0A1I5PUK8</accession>
<dbReference type="EMBL" id="FOWZ01000004">
    <property type="protein sequence ID" value="SFP37753.1"/>
    <property type="molecule type" value="Genomic_DNA"/>
</dbReference>
<feature type="transmembrane region" description="Helical" evidence="5">
    <location>
        <begin position="285"/>
        <end position="303"/>
    </location>
</feature>
<evidence type="ECO:0000256" key="5">
    <source>
        <dbReference type="SAM" id="Phobius"/>
    </source>
</evidence>
<feature type="transmembrane region" description="Helical" evidence="5">
    <location>
        <begin position="78"/>
        <end position="96"/>
    </location>
</feature>
<dbReference type="PANTHER" id="PTHR10846">
    <property type="entry name" value="SODIUM/POTASSIUM/CALCIUM EXCHANGER"/>
    <property type="match status" value="1"/>
</dbReference>
<reference evidence="8" key="1">
    <citation type="submission" date="2016-10" db="EMBL/GenBank/DDBJ databases">
        <authorList>
            <person name="Varghese N."/>
            <person name="Submissions S."/>
        </authorList>
    </citation>
    <scope>NUCLEOTIDE SEQUENCE [LARGE SCALE GENOMIC DNA]</scope>
    <source>
        <strain evidence="8">CGMCC 1.7715</strain>
    </source>
</reference>
<evidence type="ECO:0000256" key="2">
    <source>
        <dbReference type="ARBA" id="ARBA00022692"/>
    </source>
</evidence>
<comment type="subcellular location">
    <subcellularLocation>
        <location evidence="1">Membrane</location>
        <topology evidence="1">Multi-pass membrane protein</topology>
    </subcellularLocation>
</comment>
<dbReference type="Gene3D" id="1.20.1420.30">
    <property type="entry name" value="NCX, central ion-binding region"/>
    <property type="match status" value="2"/>
</dbReference>
<feature type="domain" description="Sodium/calcium exchanger membrane region" evidence="6">
    <location>
        <begin position="4"/>
        <end position="144"/>
    </location>
</feature>
<dbReference type="OrthoDB" id="9794225at2"/>
<dbReference type="Proteomes" id="UP000199331">
    <property type="component" value="Unassembled WGS sequence"/>
</dbReference>
<feature type="transmembrane region" description="Helical" evidence="5">
    <location>
        <begin position="310"/>
        <end position="326"/>
    </location>
</feature>